<dbReference type="Proteomes" id="UP001530377">
    <property type="component" value="Unassembled WGS sequence"/>
</dbReference>
<evidence type="ECO:0000313" key="6">
    <source>
        <dbReference type="EMBL" id="KAL3823852.1"/>
    </source>
</evidence>
<feature type="region of interest" description="Disordered" evidence="4">
    <location>
        <begin position="1"/>
        <end position="39"/>
    </location>
</feature>
<protein>
    <recommendedName>
        <fullName evidence="8">Glucose-6-phosphate isomerase</fullName>
    </recommendedName>
</protein>
<feature type="region of interest" description="Disordered" evidence="4">
    <location>
        <begin position="356"/>
        <end position="411"/>
    </location>
</feature>
<dbReference type="Gene3D" id="1.10.1390.10">
    <property type="match status" value="1"/>
</dbReference>
<dbReference type="GO" id="GO:0006096">
    <property type="term" value="P:glycolytic process"/>
    <property type="evidence" value="ECO:0007669"/>
    <property type="project" value="UniProtKB-KW"/>
</dbReference>
<accession>A0ABD3SHS1</accession>
<feature type="compositionally biased region" description="Acidic residues" evidence="4">
    <location>
        <begin position="388"/>
        <end position="411"/>
    </location>
</feature>
<organism evidence="6 7">
    <name type="scientific">Cyclostephanos tholiformis</name>
    <dbReference type="NCBI Taxonomy" id="382380"/>
    <lineage>
        <taxon>Eukaryota</taxon>
        <taxon>Sar</taxon>
        <taxon>Stramenopiles</taxon>
        <taxon>Ochrophyta</taxon>
        <taxon>Bacillariophyta</taxon>
        <taxon>Coscinodiscophyceae</taxon>
        <taxon>Thalassiosirophycidae</taxon>
        <taxon>Stephanodiscales</taxon>
        <taxon>Stephanodiscaceae</taxon>
        <taxon>Cyclostephanos</taxon>
    </lineage>
</organism>
<feature type="compositionally biased region" description="Polar residues" evidence="4">
    <location>
        <begin position="356"/>
        <end position="365"/>
    </location>
</feature>
<reference evidence="6 7" key="1">
    <citation type="submission" date="2024-10" db="EMBL/GenBank/DDBJ databases">
        <title>Updated reference genomes for cyclostephanoid diatoms.</title>
        <authorList>
            <person name="Roberts W.R."/>
            <person name="Alverson A.J."/>
        </authorList>
    </citation>
    <scope>NUCLEOTIDE SEQUENCE [LARGE SCALE GENOMIC DNA]</scope>
    <source>
        <strain evidence="6 7">AJA228-03</strain>
    </source>
</reference>
<dbReference type="Gene3D" id="3.40.50.10490">
    <property type="entry name" value="Glucose-6-phosphate isomerase like protein, domain 1"/>
    <property type="match status" value="4"/>
</dbReference>
<keyword evidence="2" id="KW-0324">Glycolysis</keyword>
<dbReference type="AlphaFoldDB" id="A0ABD3SHS1"/>
<dbReference type="GO" id="GO:0006094">
    <property type="term" value="P:gluconeogenesis"/>
    <property type="evidence" value="ECO:0007669"/>
    <property type="project" value="UniProtKB-KW"/>
</dbReference>
<keyword evidence="3" id="KW-0413">Isomerase</keyword>
<dbReference type="PANTHER" id="PTHR11469:SF1">
    <property type="entry name" value="GLUCOSE-6-PHOSPHATE ISOMERASE"/>
    <property type="match status" value="1"/>
</dbReference>
<evidence type="ECO:0000313" key="7">
    <source>
        <dbReference type="Proteomes" id="UP001530377"/>
    </source>
</evidence>
<gene>
    <name evidence="5" type="ORF">ACHAXA_000407</name>
    <name evidence="6" type="ORF">ACHAXA_004124</name>
</gene>
<proteinExistence type="inferred from homology"/>
<evidence type="ECO:0000256" key="4">
    <source>
        <dbReference type="SAM" id="MobiDB-lite"/>
    </source>
</evidence>
<dbReference type="PROSITE" id="PS51463">
    <property type="entry name" value="P_GLUCOSE_ISOMERASE_3"/>
    <property type="match status" value="1"/>
</dbReference>
<dbReference type="InterPro" id="IPR023096">
    <property type="entry name" value="G6P_Isomerase_C"/>
</dbReference>
<sequence length="761" mass="83293">MFDPHASIPSSSSIRGGGTSILAPPRPPPSSSSTYHHPLASHRPVRTCADAPQYTSLQMYASRFRCDPKLHLKNLLGDAFRCQGLMAVHKTSRSFELGGVGGKGTTNVATTTTTTTTNDATSRSGEASGSNNNSEHDDVATRRWNTANGGRRIILDYSRQHVTGETMEVLFDLADRMNLSDKMNDMRDGINVNVTERRGAMHHVLRMPRGYYDKDVGRRGQVGGHPRGDAMLGEVHDALDGIGRYSNDVRDGRVRGVTGKILRNVVCVCVGGGHTGTEAVYEALRGDPSARAAASDRGHLRFVADVDPVEFDVNVRDLDPAETLFVITSKSFLSPDTMHNARLARRWLVRSICGSSTPMTTSTSNDEGDAVIVVDDDDDVDSRGDDSSREDDEDDDDGEEDDDDYDDEDDDRITEEDVISRHFCAITSSPDEASKFGIAKNRIFPLWSWAGGRFSVWSPAGMLPLSLHYSYDVARRILDGAHDIDEHFFDAPLAGNIPVLLGLLGIWNSTFMGYHARCILPHSRALRTFPSVVQKFDMESNGKGVTTSGTNLNFHAGEIDFGDSGSIGLHSFYQLLHQGRPVPADFIGFMESQSPNDEVDNNLQAGAGMDGNTDGWDAESGVSGHDELMSHFFAQPDALAIGKTFNDLVQEGVEDYLRPHKVFPGNRPSSSILMTKLDAFAVGQLLAIYEHRTVVQGFIWGINPFDAYGTELGMANAMRVRAQLSASRRRGASVQGFNSSTGFMLEAYLSHGRISRRREMS</sequence>
<feature type="compositionally biased region" description="Low complexity" evidence="4">
    <location>
        <begin position="105"/>
        <end position="133"/>
    </location>
</feature>
<feature type="region of interest" description="Disordered" evidence="4">
    <location>
        <begin position="99"/>
        <end position="141"/>
    </location>
</feature>
<evidence type="ECO:0000313" key="5">
    <source>
        <dbReference type="EMBL" id="KAL3811503.1"/>
    </source>
</evidence>
<comment type="caution">
    <text evidence="6">The sequence shown here is derived from an EMBL/GenBank/DDBJ whole genome shotgun (WGS) entry which is preliminary data.</text>
</comment>
<dbReference type="Pfam" id="PF00342">
    <property type="entry name" value="PGI"/>
    <property type="match status" value="2"/>
</dbReference>
<dbReference type="InterPro" id="IPR046348">
    <property type="entry name" value="SIS_dom_sf"/>
</dbReference>
<dbReference type="GO" id="GO:0016853">
    <property type="term" value="F:isomerase activity"/>
    <property type="evidence" value="ECO:0007669"/>
    <property type="project" value="UniProtKB-KW"/>
</dbReference>
<evidence type="ECO:0000256" key="1">
    <source>
        <dbReference type="ARBA" id="ARBA00022432"/>
    </source>
</evidence>
<dbReference type="EMBL" id="JALLPB020000028">
    <property type="protein sequence ID" value="KAL3823852.1"/>
    <property type="molecule type" value="Genomic_DNA"/>
</dbReference>
<name>A0ABD3SHS1_9STRA</name>
<dbReference type="EMBL" id="JALLPB020000256">
    <property type="protein sequence ID" value="KAL3811503.1"/>
    <property type="molecule type" value="Genomic_DNA"/>
</dbReference>
<evidence type="ECO:0000256" key="3">
    <source>
        <dbReference type="ARBA" id="ARBA00023235"/>
    </source>
</evidence>
<dbReference type="HAMAP" id="MF_00473">
    <property type="entry name" value="G6P_isomerase"/>
    <property type="match status" value="1"/>
</dbReference>
<dbReference type="PANTHER" id="PTHR11469">
    <property type="entry name" value="GLUCOSE-6-PHOSPHATE ISOMERASE"/>
    <property type="match status" value="1"/>
</dbReference>
<feature type="compositionally biased region" description="Acidic residues" evidence="4">
    <location>
        <begin position="366"/>
        <end position="380"/>
    </location>
</feature>
<keyword evidence="7" id="KW-1185">Reference proteome</keyword>
<dbReference type="InterPro" id="IPR001672">
    <property type="entry name" value="G6P_Isomerase"/>
</dbReference>
<evidence type="ECO:0000256" key="2">
    <source>
        <dbReference type="ARBA" id="ARBA00023152"/>
    </source>
</evidence>
<dbReference type="SUPFAM" id="SSF53697">
    <property type="entry name" value="SIS domain"/>
    <property type="match status" value="2"/>
</dbReference>
<evidence type="ECO:0008006" key="8">
    <source>
        <dbReference type="Google" id="ProtNLM"/>
    </source>
</evidence>
<dbReference type="InterPro" id="IPR035482">
    <property type="entry name" value="SIS_PGI_2"/>
</dbReference>
<dbReference type="CDD" id="cd05016">
    <property type="entry name" value="SIS_PGI_2"/>
    <property type="match status" value="1"/>
</dbReference>
<keyword evidence="1" id="KW-0312">Gluconeogenesis</keyword>